<accession>A0ABV6ACX3</accession>
<dbReference type="RefSeq" id="WP_377862663.1">
    <property type="nucleotide sequence ID" value="NZ_JBHLZU010000040.1"/>
</dbReference>
<evidence type="ECO:0000313" key="1">
    <source>
        <dbReference type="EMBL" id="MFB9909749.1"/>
    </source>
</evidence>
<evidence type="ECO:0008006" key="3">
    <source>
        <dbReference type="Google" id="ProtNLM"/>
    </source>
</evidence>
<reference evidence="1 2" key="1">
    <citation type="submission" date="2024-09" db="EMBL/GenBank/DDBJ databases">
        <authorList>
            <person name="Sun Q."/>
            <person name="Mori K."/>
        </authorList>
    </citation>
    <scope>NUCLEOTIDE SEQUENCE [LARGE SCALE GENOMIC DNA]</scope>
    <source>
        <strain evidence="1 2">TBRC 7907</strain>
    </source>
</reference>
<gene>
    <name evidence="1" type="ORF">ACFFQA_37950</name>
</gene>
<dbReference type="SUPFAM" id="SSF53756">
    <property type="entry name" value="UDP-Glycosyltransferase/glycogen phosphorylase"/>
    <property type="match status" value="1"/>
</dbReference>
<comment type="caution">
    <text evidence="1">The sequence shown here is derived from an EMBL/GenBank/DDBJ whole genome shotgun (WGS) entry which is preliminary data.</text>
</comment>
<organism evidence="1 2">
    <name type="scientific">Allokutzneria oryzae</name>
    <dbReference type="NCBI Taxonomy" id="1378989"/>
    <lineage>
        <taxon>Bacteria</taxon>
        <taxon>Bacillati</taxon>
        <taxon>Actinomycetota</taxon>
        <taxon>Actinomycetes</taxon>
        <taxon>Pseudonocardiales</taxon>
        <taxon>Pseudonocardiaceae</taxon>
        <taxon>Allokutzneria</taxon>
    </lineage>
</organism>
<sequence length="401" mass="43317">MAERWIRAPLGIGADKWITRTGCRTVLVVVAHMAAGTRLLDVLPLLEADHRIQVTFTVPDTGDGWHATDEFVRAQGGLYLPWQQAIRHEFDLVLVASHTAMDRVHGPVLLLPHGSGATKSLLRVRSAGAGSVPTHGLDRQMLMRDGRLVPAALALTHDDELRVLRESCPEAVPRAVVAGDPCLDRMLASVPLRESYRRALGVGSGQRLVTVSSTWTAKSAFGRHPDLFARLLAELTGRGDRVAAILHPNIWAVHGRWQVRAWLADCLRAGLILLPPEEGWRAAVVASDAVIGDHGSVTRYAAALGVPVAMAAFPTEEVRPSAPARALADLAARIDLTQPIEPQLPTSTDVERQRAAGALLSSAPGRSGAILRRTMYRLLDIPEPVRAVPVSPVPLPRPVPR</sequence>
<dbReference type="EMBL" id="JBHLZU010000040">
    <property type="protein sequence ID" value="MFB9909749.1"/>
    <property type="molecule type" value="Genomic_DNA"/>
</dbReference>
<evidence type="ECO:0000313" key="2">
    <source>
        <dbReference type="Proteomes" id="UP001589693"/>
    </source>
</evidence>
<proteinExistence type="predicted"/>
<name>A0ABV6ACX3_9PSEU</name>
<dbReference type="Proteomes" id="UP001589693">
    <property type="component" value="Unassembled WGS sequence"/>
</dbReference>
<protein>
    <recommendedName>
        <fullName evidence="3">CDP-Glycerol:Poly(Glycerophosphate) glycerophosphotransferase</fullName>
    </recommendedName>
</protein>
<keyword evidence="2" id="KW-1185">Reference proteome</keyword>